<evidence type="ECO:0000313" key="5">
    <source>
        <dbReference type="Proteomes" id="UP000785679"/>
    </source>
</evidence>
<accession>A0A8J8NJB3</accession>
<dbReference type="GO" id="GO:0005737">
    <property type="term" value="C:cytoplasm"/>
    <property type="evidence" value="ECO:0007669"/>
    <property type="project" value="TreeGrafter"/>
</dbReference>
<dbReference type="Gene3D" id="3.40.30.10">
    <property type="entry name" value="Glutaredoxin"/>
    <property type="match status" value="1"/>
</dbReference>
<dbReference type="GO" id="GO:0006457">
    <property type="term" value="P:protein folding"/>
    <property type="evidence" value="ECO:0007669"/>
    <property type="project" value="TreeGrafter"/>
</dbReference>
<sequence length="234" mass="27284">MGNWLPRPPVPTTEEINQEQLDRVEAVEEFKGRTKEQLERMQEAQPDLEDDDEFLEVYRAKRLQELQKDVGKPRFGSQIEISRNEWEVQVTRAPPDAVVVITLYQMYNAESVRLVEILDKVAQKHPFTKFIKMIATKCIENYLDIDVPGVLFYKNGDLVDKIIPAGPVFGGGLMNIDTVEFVLAMKKVIDAEFEEDPRTSQKEKSRKKNDESDSDEDPRDDREYLNNQMFRYKH</sequence>
<dbReference type="OrthoDB" id="45518at2759"/>
<dbReference type="SUPFAM" id="SSF52833">
    <property type="entry name" value="Thioredoxin-like"/>
    <property type="match status" value="1"/>
</dbReference>
<protein>
    <recommendedName>
        <fullName evidence="3">Phosducin domain-containing protein</fullName>
    </recommendedName>
</protein>
<feature type="region of interest" description="Disordered" evidence="2">
    <location>
        <begin position="194"/>
        <end position="234"/>
    </location>
</feature>
<feature type="compositionally biased region" description="Pro residues" evidence="2">
    <location>
        <begin position="1"/>
        <end position="11"/>
    </location>
</feature>
<evidence type="ECO:0000256" key="1">
    <source>
        <dbReference type="ARBA" id="ARBA00009686"/>
    </source>
</evidence>
<name>A0A8J8NJB3_HALGN</name>
<keyword evidence="5" id="KW-1185">Reference proteome</keyword>
<comment type="caution">
    <text evidence="4">The sequence shown here is derived from an EMBL/GenBank/DDBJ whole genome shotgun (WGS) entry which is preliminary data.</text>
</comment>
<comment type="similarity">
    <text evidence="1">Belongs to the phosducin family.</text>
</comment>
<evidence type="ECO:0000259" key="3">
    <source>
        <dbReference type="Pfam" id="PF02114"/>
    </source>
</evidence>
<dbReference type="InterPro" id="IPR051498">
    <property type="entry name" value="Phosducin-like_chap/apop_reg"/>
</dbReference>
<dbReference type="EMBL" id="RRYP01013881">
    <property type="protein sequence ID" value="TNV76276.1"/>
    <property type="molecule type" value="Genomic_DNA"/>
</dbReference>
<dbReference type="InterPro" id="IPR024253">
    <property type="entry name" value="Phosducin_thioredoxin-like_dom"/>
</dbReference>
<dbReference type="Pfam" id="PF02114">
    <property type="entry name" value="Phosducin"/>
    <property type="match status" value="1"/>
</dbReference>
<reference evidence="4" key="1">
    <citation type="submission" date="2019-06" db="EMBL/GenBank/DDBJ databases">
        <authorList>
            <person name="Zheng W."/>
        </authorList>
    </citation>
    <scope>NUCLEOTIDE SEQUENCE</scope>
    <source>
        <strain evidence="4">QDHG01</strain>
    </source>
</reference>
<feature type="region of interest" description="Disordered" evidence="2">
    <location>
        <begin position="1"/>
        <end position="22"/>
    </location>
</feature>
<dbReference type="Proteomes" id="UP000785679">
    <property type="component" value="Unassembled WGS sequence"/>
</dbReference>
<dbReference type="AlphaFoldDB" id="A0A8J8NJB3"/>
<dbReference type="InterPro" id="IPR036249">
    <property type="entry name" value="Thioredoxin-like_sf"/>
</dbReference>
<proteinExistence type="inferred from homology"/>
<organism evidence="4 5">
    <name type="scientific">Halteria grandinella</name>
    <dbReference type="NCBI Taxonomy" id="5974"/>
    <lineage>
        <taxon>Eukaryota</taxon>
        <taxon>Sar</taxon>
        <taxon>Alveolata</taxon>
        <taxon>Ciliophora</taxon>
        <taxon>Intramacronucleata</taxon>
        <taxon>Spirotrichea</taxon>
        <taxon>Stichotrichia</taxon>
        <taxon>Sporadotrichida</taxon>
        <taxon>Halteriidae</taxon>
        <taxon>Halteria</taxon>
    </lineage>
</organism>
<evidence type="ECO:0000256" key="2">
    <source>
        <dbReference type="SAM" id="MobiDB-lite"/>
    </source>
</evidence>
<dbReference type="PANTHER" id="PTHR45809:SF3">
    <property type="entry name" value="VIRAL IAP-ASSOCIATED FACTOR HOMOLOG"/>
    <property type="match status" value="1"/>
</dbReference>
<gene>
    <name evidence="4" type="ORF">FGO68_gene907</name>
</gene>
<evidence type="ECO:0000313" key="4">
    <source>
        <dbReference type="EMBL" id="TNV76276.1"/>
    </source>
</evidence>
<dbReference type="PANTHER" id="PTHR45809">
    <property type="entry name" value="VIRAL IAP-ASSOCIATED FACTOR HOMOLOG"/>
    <property type="match status" value="1"/>
</dbReference>
<feature type="compositionally biased region" description="Basic and acidic residues" evidence="2">
    <location>
        <begin position="196"/>
        <end position="211"/>
    </location>
</feature>
<feature type="domain" description="Phosducin" evidence="3">
    <location>
        <begin position="22"/>
        <end position="177"/>
    </location>
</feature>
<feature type="compositionally biased region" description="Polar residues" evidence="2">
    <location>
        <begin position="225"/>
        <end position="234"/>
    </location>
</feature>